<proteinExistence type="predicted"/>
<keyword evidence="3 5" id="KW-1133">Transmembrane helix</keyword>
<feature type="transmembrane region" description="Helical" evidence="5">
    <location>
        <begin position="220"/>
        <end position="241"/>
    </location>
</feature>
<keyword evidence="2 5" id="KW-0812">Transmembrane</keyword>
<dbReference type="KEGG" id="psuu:Psuf_069190"/>
<reference evidence="7 8" key="1">
    <citation type="submission" date="2020-03" db="EMBL/GenBank/DDBJ databases">
        <title>Whole genome shotgun sequence of Phytohabitans suffuscus NBRC 105367.</title>
        <authorList>
            <person name="Komaki H."/>
            <person name="Tamura T."/>
        </authorList>
    </citation>
    <scope>NUCLEOTIDE SEQUENCE [LARGE SCALE GENOMIC DNA]</scope>
    <source>
        <strain evidence="7 8">NBRC 105367</strain>
    </source>
</reference>
<dbReference type="NCBIfam" id="TIGR04033">
    <property type="entry name" value="export_SdpB"/>
    <property type="match status" value="1"/>
</dbReference>
<evidence type="ECO:0000256" key="4">
    <source>
        <dbReference type="ARBA" id="ARBA00023136"/>
    </source>
</evidence>
<feature type="transmembrane region" description="Helical" evidence="5">
    <location>
        <begin position="253"/>
        <end position="280"/>
    </location>
</feature>
<comment type="subcellular location">
    <subcellularLocation>
        <location evidence="1">Endomembrane system</location>
        <topology evidence="1">Multi-pass membrane protein</topology>
    </subcellularLocation>
</comment>
<keyword evidence="8" id="KW-1185">Reference proteome</keyword>
<dbReference type="Proteomes" id="UP000503011">
    <property type="component" value="Chromosome"/>
</dbReference>
<dbReference type="InterPro" id="IPR052964">
    <property type="entry name" value="Sporulation_signal_mat"/>
</dbReference>
<dbReference type="RefSeq" id="WP_197946104.1">
    <property type="nucleotide sequence ID" value="NZ_AP022871.1"/>
</dbReference>
<evidence type="ECO:0000256" key="5">
    <source>
        <dbReference type="SAM" id="Phobius"/>
    </source>
</evidence>
<name>A0A6F8YU82_9ACTN</name>
<dbReference type="PANTHER" id="PTHR39535:SF2">
    <property type="entry name" value="HTTM DOMAIN-CONTAINING PROTEIN"/>
    <property type="match status" value="1"/>
</dbReference>
<keyword evidence="4 5" id="KW-0472">Membrane</keyword>
<dbReference type="EMBL" id="AP022871">
    <property type="protein sequence ID" value="BCB89606.1"/>
    <property type="molecule type" value="Genomic_DNA"/>
</dbReference>
<evidence type="ECO:0000256" key="1">
    <source>
        <dbReference type="ARBA" id="ARBA00004127"/>
    </source>
</evidence>
<dbReference type="GO" id="GO:0012505">
    <property type="term" value="C:endomembrane system"/>
    <property type="evidence" value="ECO:0007669"/>
    <property type="project" value="UniProtKB-SubCell"/>
</dbReference>
<dbReference type="InterPro" id="IPR011020">
    <property type="entry name" value="HTTM-like"/>
</dbReference>
<dbReference type="SMART" id="SM00752">
    <property type="entry name" value="HTTM"/>
    <property type="match status" value="1"/>
</dbReference>
<evidence type="ECO:0000259" key="6">
    <source>
        <dbReference type="SMART" id="SM00752"/>
    </source>
</evidence>
<gene>
    <name evidence="7" type="primary">yitO</name>
    <name evidence="7" type="ORF">Psuf_069190</name>
</gene>
<dbReference type="AlphaFoldDB" id="A0A6F8YU82"/>
<feature type="domain" description="HTTM-like" evidence="6">
    <location>
        <begin position="14"/>
        <end position="284"/>
    </location>
</feature>
<accession>A0A6F8YU82</accession>
<reference evidence="7 8" key="2">
    <citation type="submission" date="2020-03" db="EMBL/GenBank/DDBJ databases">
        <authorList>
            <person name="Ichikawa N."/>
            <person name="Kimura A."/>
            <person name="Kitahashi Y."/>
            <person name="Uohara A."/>
        </authorList>
    </citation>
    <scope>NUCLEOTIDE SEQUENCE [LARGE SCALE GENOMIC DNA]</scope>
    <source>
        <strain evidence="7 8">NBRC 105367</strain>
    </source>
</reference>
<evidence type="ECO:0000256" key="3">
    <source>
        <dbReference type="ARBA" id="ARBA00022989"/>
    </source>
</evidence>
<evidence type="ECO:0000313" key="7">
    <source>
        <dbReference type="EMBL" id="BCB89606.1"/>
    </source>
</evidence>
<evidence type="ECO:0000313" key="8">
    <source>
        <dbReference type="Proteomes" id="UP000503011"/>
    </source>
</evidence>
<dbReference type="PANTHER" id="PTHR39535">
    <property type="entry name" value="SPORULATION-DELAYING PROTEIN SDPB"/>
    <property type="match status" value="1"/>
</dbReference>
<protein>
    <recommendedName>
        <fullName evidence="6">HTTM-like domain-containing protein</fullName>
    </recommendedName>
</protein>
<evidence type="ECO:0000256" key="2">
    <source>
        <dbReference type="ARBA" id="ARBA00022692"/>
    </source>
</evidence>
<dbReference type="InterPro" id="IPR023894">
    <property type="entry name" value="Sporulation_SdpB"/>
</dbReference>
<sequence length="315" mass="34214">MLTRLGHAARRWVESPPWSNVYGLARTLLALGTLGTLVFSPVDALFTPAQGIPPAPHCGGIRAASLFCVVGQGHLEVARWVAVAILVVVASGWRPALTAVPHWWVAVSLHASATLLDGGDQVTAVLTLLLLPVALTDRRRWHWQPPVGRHDYATLAAVVGMFLIRVQVAGIYLQASVAKLGVAEWRDGTALYYWLNHPMFGAPMWLRGALRPFLSWGPGVATLTWGTLVLEFALAIGLFLPKRRWAPLLVGGLALHGGIALLMGLWSFSLAMFAALVLYLRPWDRPLALPAASTASRGGWALALRRPYSREATER</sequence>
<organism evidence="7 8">
    <name type="scientific">Phytohabitans suffuscus</name>
    <dbReference type="NCBI Taxonomy" id="624315"/>
    <lineage>
        <taxon>Bacteria</taxon>
        <taxon>Bacillati</taxon>
        <taxon>Actinomycetota</taxon>
        <taxon>Actinomycetes</taxon>
        <taxon>Micromonosporales</taxon>
        <taxon>Micromonosporaceae</taxon>
    </lineage>
</organism>